<evidence type="ECO:0000256" key="2">
    <source>
        <dbReference type="ARBA" id="ARBA00023002"/>
    </source>
</evidence>
<evidence type="ECO:0000313" key="5">
    <source>
        <dbReference type="EMBL" id="TGN67741.1"/>
    </source>
</evidence>
<dbReference type="InterPro" id="IPR036291">
    <property type="entry name" value="NAD(P)-bd_dom_sf"/>
</dbReference>
<dbReference type="InterPro" id="IPR050984">
    <property type="entry name" value="Gfo/Idh/MocA_domain"/>
</dbReference>
<comment type="similarity">
    <text evidence="1">Belongs to the Gfo/Idh/MocA family.</text>
</comment>
<evidence type="ECO:0000259" key="4">
    <source>
        <dbReference type="Pfam" id="PF22725"/>
    </source>
</evidence>
<reference evidence="5 6" key="1">
    <citation type="submission" date="2019-03" db="EMBL/GenBank/DDBJ databases">
        <authorList>
            <person name="Li J."/>
        </authorList>
    </citation>
    <scope>NUCLEOTIDE SEQUENCE [LARGE SCALE GENOMIC DNA]</scope>
    <source>
        <strain evidence="5 6">3058</strain>
    </source>
</reference>
<evidence type="ECO:0000259" key="3">
    <source>
        <dbReference type="Pfam" id="PF01408"/>
    </source>
</evidence>
<proteinExistence type="inferred from homology"/>
<dbReference type="InterPro" id="IPR055170">
    <property type="entry name" value="GFO_IDH_MocA-like_dom"/>
</dbReference>
<name>A0A4Z1CRJ7_9RHOB</name>
<dbReference type="Gene3D" id="3.30.360.10">
    <property type="entry name" value="Dihydrodipicolinate Reductase, domain 2"/>
    <property type="match status" value="1"/>
</dbReference>
<feature type="domain" description="Gfo/Idh/MocA-like oxidoreductase N-terminal" evidence="3">
    <location>
        <begin position="21"/>
        <end position="125"/>
    </location>
</feature>
<dbReference type="Proteomes" id="UP000297972">
    <property type="component" value="Unassembled WGS sequence"/>
</dbReference>
<keyword evidence="2" id="KW-0560">Oxidoreductase</keyword>
<dbReference type="Pfam" id="PF22725">
    <property type="entry name" value="GFO_IDH_MocA_C3"/>
    <property type="match status" value="1"/>
</dbReference>
<evidence type="ECO:0000256" key="1">
    <source>
        <dbReference type="ARBA" id="ARBA00010928"/>
    </source>
</evidence>
<organism evidence="5 6">
    <name type="scientific">Paracoccus liaowanqingii</name>
    <dbReference type="NCBI Taxonomy" id="2560053"/>
    <lineage>
        <taxon>Bacteria</taxon>
        <taxon>Pseudomonadati</taxon>
        <taxon>Pseudomonadota</taxon>
        <taxon>Alphaproteobacteria</taxon>
        <taxon>Rhodobacterales</taxon>
        <taxon>Paracoccaceae</taxon>
        <taxon>Paracoccus</taxon>
    </lineage>
</organism>
<feature type="domain" description="GFO/IDH/MocA-like oxidoreductase" evidence="4">
    <location>
        <begin position="135"/>
        <end position="251"/>
    </location>
</feature>
<dbReference type="SUPFAM" id="SSF55347">
    <property type="entry name" value="Glyceraldehyde-3-phosphate dehydrogenase-like, C-terminal domain"/>
    <property type="match status" value="1"/>
</dbReference>
<comment type="caution">
    <text evidence="5">The sequence shown here is derived from an EMBL/GenBank/DDBJ whole genome shotgun (WGS) entry which is preliminary data.</text>
</comment>
<dbReference type="InterPro" id="IPR000683">
    <property type="entry name" value="Gfo/Idh/MocA-like_OxRdtase_N"/>
</dbReference>
<dbReference type="PANTHER" id="PTHR22604">
    <property type="entry name" value="OXIDOREDUCTASES"/>
    <property type="match status" value="1"/>
</dbReference>
<dbReference type="PANTHER" id="PTHR22604:SF105">
    <property type="entry name" value="TRANS-1,2-DIHYDROBENZENE-1,2-DIOL DEHYDROGENASE"/>
    <property type="match status" value="1"/>
</dbReference>
<dbReference type="EMBL" id="SRPG01000022">
    <property type="protein sequence ID" value="TGN67741.1"/>
    <property type="molecule type" value="Genomic_DNA"/>
</dbReference>
<dbReference type="Pfam" id="PF01408">
    <property type="entry name" value="GFO_IDH_MocA"/>
    <property type="match status" value="1"/>
</dbReference>
<dbReference type="OrthoDB" id="9815825at2"/>
<dbReference type="Gene3D" id="3.40.50.720">
    <property type="entry name" value="NAD(P)-binding Rossmann-like Domain"/>
    <property type="match status" value="1"/>
</dbReference>
<dbReference type="SUPFAM" id="SSF51735">
    <property type="entry name" value="NAD(P)-binding Rossmann-fold domains"/>
    <property type="match status" value="1"/>
</dbReference>
<dbReference type="GO" id="GO:0000166">
    <property type="term" value="F:nucleotide binding"/>
    <property type="evidence" value="ECO:0007669"/>
    <property type="project" value="InterPro"/>
</dbReference>
<keyword evidence="6" id="KW-1185">Reference proteome</keyword>
<dbReference type="RefSeq" id="WP_135816457.1">
    <property type="nucleotide sequence ID" value="NZ_SRPG01000022.1"/>
</dbReference>
<evidence type="ECO:0000313" key="6">
    <source>
        <dbReference type="Proteomes" id="UP000297972"/>
    </source>
</evidence>
<dbReference type="AlphaFoldDB" id="A0A4Z1CRJ7"/>
<sequence>MTETRKTVWGVLSTANIAVNQVIPALQKSERLVVGAIASRDEDRATAVARRLGIARAYGDYDALLDDPEIDIVYNPLPNHLHVPWTLRALEAGKHVLCEKPLALSAAEATTLIETSKRTGKNVREAFMIRDHPQWLRARELVQGGALGEVRAIHVSFCYDNRDPANVRNQLDIGGGALFDIGCYAVAVGRFIFACEPERVVAEVDRDPDFGTDRLTSAIMVFPGGRRLVFTCATQLVRSQDVQIIGTTGRVSIAVPFNQSPDREARLLMDDGTVLKGGDPAVETFGPVDQYLLQAEAFSELCVSGSVDPYGLQDAVRNMSVIDALWSSEETRGWADVRQD</sequence>
<dbReference type="GO" id="GO:0016491">
    <property type="term" value="F:oxidoreductase activity"/>
    <property type="evidence" value="ECO:0007669"/>
    <property type="project" value="UniProtKB-KW"/>
</dbReference>
<protein>
    <submittedName>
        <fullName evidence="5">Gfo/Idh/MocA family oxidoreductase</fullName>
    </submittedName>
</protein>
<accession>A0A4Z1CRJ7</accession>
<gene>
    <name evidence="5" type="ORF">E4L95_03785</name>
</gene>